<dbReference type="FunFam" id="1.10.510.10:FF:001091">
    <property type="entry name" value="STE family protein kinase"/>
    <property type="match status" value="1"/>
</dbReference>
<dbReference type="InterPro" id="IPR050629">
    <property type="entry name" value="STE20/SPS1-PAK"/>
</dbReference>
<dbReference type="GO" id="GO:0004674">
    <property type="term" value="F:protein serine/threonine kinase activity"/>
    <property type="evidence" value="ECO:0007669"/>
    <property type="project" value="UniProtKB-EC"/>
</dbReference>
<proteinExistence type="predicted"/>
<keyword evidence="5" id="KW-0460">Magnesium</keyword>
<evidence type="ECO:0000313" key="9">
    <source>
        <dbReference type="Proteomes" id="UP001162131"/>
    </source>
</evidence>
<organism evidence="8 9">
    <name type="scientific">Blepharisma stoltei</name>
    <dbReference type="NCBI Taxonomy" id="1481888"/>
    <lineage>
        <taxon>Eukaryota</taxon>
        <taxon>Sar</taxon>
        <taxon>Alveolata</taxon>
        <taxon>Ciliophora</taxon>
        <taxon>Postciliodesmatophora</taxon>
        <taxon>Heterotrichea</taxon>
        <taxon>Heterotrichida</taxon>
        <taxon>Blepharismidae</taxon>
        <taxon>Blepharisma</taxon>
    </lineage>
</organism>
<evidence type="ECO:0000256" key="6">
    <source>
        <dbReference type="PROSITE-ProRule" id="PRU10141"/>
    </source>
</evidence>
<evidence type="ECO:0000256" key="3">
    <source>
        <dbReference type="ARBA" id="ARBA00022840"/>
    </source>
</evidence>
<sequence length="354" mass="40042">MNFSDLQDIVSNYEDPEEMFFLWDKIGEGAYGSVFRGIHKLTGSRVAIKIIPIGDDIESLKTEISIMKQLSHPNIVGYIGSYIKDDELWMIIEYCVAGSVADLIKVNKSPLNEQQISSICQAVLKGLNYLHENNKIHRDIKAANILIDHRGVAKLCDFGVSAHVLNKNSKNDTIIGTPLWMSPEVISKTHYNNKTDIWSLGITAIEMAEGQPPYSHLHPIRVMQAVQRNPAQGLFEPSKWSHEFNDFVHECLRVNFQERPSSKELLNHPFIRNSLGNKILSQLVSNSLANIEKYKNSKQSEIESDNEEIENINESVIVKDFNDSQWGSVASKNEPVNKEFIFSTQVSSRNSIVD</sequence>
<feature type="binding site" evidence="6">
    <location>
        <position position="49"/>
    </location>
    <ligand>
        <name>ATP</name>
        <dbReference type="ChEBI" id="CHEBI:30616"/>
    </ligand>
</feature>
<comment type="caution">
    <text evidence="8">The sequence shown here is derived from an EMBL/GenBank/DDBJ whole genome shotgun (WGS) entry which is preliminary data.</text>
</comment>
<dbReference type="GO" id="GO:0005737">
    <property type="term" value="C:cytoplasm"/>
    <property type="evidence" value="ECO:0007669"/>
    <property type="project" value="TreeGrafter"/>
</dbReference>
<dbReference type="SUPFAM" id="SSF56112">
    <property type="entry name" value="Protein kinase-like (PK-like)"/>
    <property type="match status" value="1"/>
</dbReference>
<protein>
    <recommendedName>
        <fullName evidence="1">non-specific serine/threonine protein kinase</fullName>
        <ecNumber evidence="1">2.7.11.1</ecNumber>
    </recommendedName>
</protein>
<feature type="domain" description="Protein kinase" evidence="7">
    <location>
        <begin position="20"/>
        <end position="271"/>
    </location>
</feature>
<dbReference type="Pfam" id="PF00069">
    <property type="entry name" value="Pkinase"/>
    <property type="match status" value="1"/>
</dbReference>
<dbReference type="PROSITE" id="PS50011">
    <property type="entry name" value="PROTEIN_KINASE_DOM"/>
    <property type="match status" value="1"/>
</dbReference>
<dbReference type="PANTHER" id="PTHR48012:SF2">
    <property type="entry name" value="STERILE20-LIKE KINASE, ISOFORM B"/>
    <property type="match status" value="1"/>
</dbReference>
<feature type="binding site" evidence="5">
    <location>
        <position position="157"/>
    </location>
    <ligand>
        <name>Mg(2+)</name>
        <dbReference type="ChEBI" id="CHEBI:18420"/>
    </ligand>
</feature>
<gene>
    <name evidence="8" type="ORF">BSTOLATCC_MIC51059</name>
</gene>
<dbReference type="GO" id="GO:0005524">
    <property type="term" value="F:ATP binding"/>
    <property type="evidence" value="ECO:0007669"/>
    <property type="project" value="UniProtKB-UniRule"/>
</dbReference>
<dbReference type="InterPro" id="IPR000719">
    <property type="entry name" value="Prot_kinase_dom"/>
</dbReference>
<dbReference type="SMART" id="SM00220">
    <property type="entry name" value="S_TKc"/>
    <property type="match status" value="1"/>
</dbReference>
<evidence type="ECO:0000313" key="8">
    <source>
        <dbReference type="EMBL" id="CAG9330471.1"/>
    </source>
</evidence>
<dbReference type="PROSITE" id="PS00107">
    <property type="entry name" value="PROTEIN_KINASE_ATP"/>
    <property type="match status" value="1"/>
</dbReference>
<dbReference type="PANTHER" id="PTHR48012">
    <property type="entry name" value="STERILE20-LIKE KINASE, ISOFORM B-RELATED"/>
    <property type="match status" value="1"/>
</dbReference>
<dbReference type="Gene3D" id="1.10.510.10">
    <property type="entry name" value="Transferase(Phosphotransferase) domain 1"/>
    <property type="match status" value="1"/>
</dbReference>
<dbReference type="InterPro" id="IPR011009">
    <property type="entry name" value="Kinase-like_dom_sf"/>
</dbReference>
<feature type="binding site" evidence="5">
    <location>
        <position position="144"/>
    </location>
    <ligand>
        <name>Mg(2+)</name>
        <dbReference type="ChEBI" id="CHEBI:18420"/>
    </ligand>
</feature>
<dbReference type="EMBL" id="CAJZBQ010000051">
    <property type="protein sequence ID" value="CAG9330471.1"/>
    <property type="molecule type" value="Genomic_DNA"/>
</dbReference>
<keyword evidence="5" id="KW-0479">Metal-binding</keyword>
<feature type="active site" description="Proton acceptor" evidence="4">
    <location>
        <position position="139"/>
    </location>
</feature>
<evidence type="ECO:0000256" key="4">
    <source>
        <dbReference type="PIRSR" id="PIRSR000615-1"/>
    </source>
</evidence>
<dbReference type="AlphaFoldDB" id="A0AAU9JXV0"/>
<dbReference type="Proteomes" id="UP001162131">
    <property type="component" value="Unassembled WGS sequence"/>
</dbReference>
<dbReference type="GO" id="GO:0046872">
    <property type="term" value="F:metal ion binding"/>
    <property type="evidence" value="ECO:0007669"/>
    <property type="project" value="UniProtKB-KW"/>
</dbReference>
<reference evidence="8" key="1">
    <citation type="submission" date="2021-09" db="EMBL/GenBank/DDBJ databases">
        <authorList>
            <consortium name="AG Swart"/>
            <person name="Singh M."/>
            <person name="Singh A."/>
            <person name="Seah K."/>
            <person name="Emmerich C."/>
        </authorList>
    </citation>
    <scope>NUCLEOTIDE SEQUENCE</scope>
    <source>
        <strain evidence="8">ATCC30299</strain>
    </source>
</reference>
<evidence type="ECO:0000256" key="1">
    <source>
        <dbReference type="ARBA" id="ARBA00012513"/>
    </source>
</evidence>
<evidence type="ECO:0000256" key="5">
    <source>
        <dbReference type="PIRSR" id="PIRSR000615-3"/>
    </source>
</evidence>
<name>A0AAU9JXV0_9CILI</name>
<accession>A0AAU9JXV0</accession>
<evidence type="ECO:0000256" key="2">
    <source>
        <dbReference type="ARBA" id="ARBA00022741"/>
    </source>
</evidence>
<keyword evidence="9" id="KW-1185">Reference proteome</keyword>
<dbReference type="InterPro" id="IPR017441">
    <property type="entry name" value="Protein_kinase_ATP_BS"/>
</dbReference>
<dbReference type="PIRSF" id="PIRSF000615">
    <property type="entry name" value="TyrPK_CSF1-R"/>
    <property type="match status" value="1"/>
</dbReference>
<evidence type="ECO:0000259" key="7">
    <source>
        <dbReference type="PROSITE" id="PS50011"/>
    </source>
</evidence>
<keyword evidence="3 6" id="KW-0067">ATP-binding</keyword>
<keyword evidence="2 6" id="KW-0547">Nucleotide-binding</keyword>
<dbReference type="EC" id="2.7.11.1" evidence="1"/>